<feature type="compositionally biased region" description="Pro residues" evidence="1">
    <location>
        <begin position="163"/>
        <end position="172"/>
    </location>
</feature>
<dbReference type="Gene3D" id="3.40.50.1820">
    <property type="entry name" value="alpha/beta hydrolase"/>
    <property type="match status" value="1"/>
</dbReference>
<dbReference type="RefSeq" id="WP_242750212.1">
    <property type="nucleotide sequence ID" value="NZ_CP093846.1"/>
</dbReference>
<sequence length="172" mass="18239">MRRRPLTNPRSTARGPRLAGRQPAGASDRYPVRTEPDVRIPLPDGTALVGDLHRPVTSTPQPALLGWSPHNKDLTPTGIPAPFNEPGDVSGLAARGYPVLVVNARGTGRGGRRLAAGLPPEGRPVAQHADGGGARPHPGRAADARRTGRPHLQPLAVRSRQRPFPPVRPGGW</sequence>
<evidence type="ECO:0000313" key="2">
    <source>
        <dbReference type="EMBL" id="UNS96285.1"/>
    </source>
</evidence>
<keyword evidence="3" id="KW-1185">Reference proteome</keyword>
<dbReference type="InterPro" id="IPR029058">
    <property type="entry name" value="AB_hydrolase_fold"/>
</dbReference>
<evidence type="ECO:0000256" key="1">
    <source>
        <dbReference type="SAM" id="MobiDB-lite"/>
    </source>
</evidence>
<evidence type="ECO:0008006" key="4">
    <source>
        <dbReference type="Google" id="ProtNLM"/>
    </source>
</evidence>
<reference evidence="2 3" key="1">
    <citation type="journal article" date="2023" name="Microbiol. Spectr.">
        <title>Synergy between Genome Mining, Metabolomics, and Bioinformatics Uncovers Antibacterial Chlorinated Carbazole Alkaloids and Their Biosynthetic Gene Cluster from Streptomyces tubbatahanensis sp. nov., a Novel Actinomycete Isolated from Sulu Sea, Philippines.</title>
        <authorList>
            <person name="Tenebro C.P."/>
            <person name="Trono D.J.V.L."/>
            <person name="Balida L.A.P."/>
            <person name="Bayog L.K.A."/>
            <person name="Bruna J.R."/>
            <person name="Sabido E.M."/>
            <person name="Caspe D.P.C."/>
            <person name="de Los Santos E.L.C."/>
            <person name="Saludes J.P."/>
            <person name="Dalisay D.S."/>
        </authorList>
    </citation>
    <scope>NUCLEOTIDE SEQUENCE [LARGE SCALE GENOMIC DNA]</scope>
    <source>
        <strain evidence="2 3">DSD3025</strain>
    </source>
</reference>
<dbReference type="Proteomes" id="UP001202244">
    <property type="component" value="Chromosome"/>
</dbReference>
<accession>A0ABY3XPE5</accession>
<feature type="region of interest" description="Disordered" evidence="1">
    <location>
        <begin position="1"/>
        <end position="83"/>
    </location>
</feature>
<dbReference type="EMBL" id="CP093846">
    <property type="protein sequence ID" value="UNS96285.1"/>
    <property type="molecule type" value="Genomic_DNA"/>
</dbReference>
<dbReference type="SUPFAM" id="SSF53474">
    <property type="entry name" value="alpha/beta-Hydrolases"/>
    <property type="match status" value="1"/>
</dbReference>
<evidence type="ECO:0000313" key="3">
    <source>
        <dbReference type="Proteomes" id="UP001202244"/>
    </source>
</evidence>
<protein>
    <recommendedName>
        <fullName evidence="4">Hydrolase</fullName>
    </recommendedName>
</protein>
<name>A0ABY3XPE5_9ACTN</name>
<feature type="region of interest" description="Disordered" evidence="1">
    <location>
        <begin position="109"/>
        <end position="172"/>
    </location>
</feature>
<proteinExistence type="predicted"/>
<gene>
    <name evidence="2" type="ORF">MMF93_07065</name>
</gene>
<organism evidence="2 3">
    <name type="scientific">Streptomyces tubbatahanensis</name>
    <dbReference type="NCBI Taxonomy" id="2923272"/>
    <lineage>
        <taxon>Bacteria</taxon>
        <taxon>Bacillati</taxon>
        <taxon>Actinomycetota</taxon>
        <taxon>Actinomycetes</taxon>
        <taxon>Kitasatosporales</taxon>
        <taxon>Streptomycetaceae</taxon>
        <taxon>Streptomyces</taxon>
    </lineage>
</organism>